<dbReference type="GeneID" id="118269429"/>
<evidence type="ECO:0000256" key="1">
    <source>
        <dbReference type="SAM" id="MobiDB-lite"/>
    </source>
</evidence>
<dbReference type="RefSeq" id="XP_035440428.2">
    <property type="nucleotide sequence ID" value="XM_035584535.2"/>
</dbReference>
<dbReference type="Proteomes" id="UP000829999">
    <property type="component" value="Chromosome 2"/>
</dbReference>
<feature type="region of interest" description="Disordered" evidence="1">
    <location>
        <begin position="413"/>
        <end position="442"/>
    </location>
</feature>
<feature type="region of interest" description="Disordered" evidence="1">
    <location>
        <begin position="561"/>
        <end position="622"/>
    </location>
</feature>
<dbReference type="GO" id="GO:0007099">
    <property type="term" value="P:centriole replication"/>
    <property type="evidence" value="ECO:0007669"/>
    <property type="project" value="InterPro"/>
</dbReference>
<feature type="region of interest" description="Disordered" evidence="1">
    <location>
        <begin position="812"/>
        <end position="875"/>
    </location>
</feature>
<keyword evidence="2" id="KW-1185">Reference proteome</keyword>
<dbReference type="OrthoDB" id="10028852at2759"/>
<dbReference type="GO" id="GO:0032465">
    <property type="term" value="P:regulation of cytokinesis"/>
    <property type="evidence" value="ECO:0007669"/>
    <property type="project" value="InterPro"/>
</dbReference>
<feature type="compositionally biased region" description="Polar residues" evidence="1">
    <location>
        <begin position="594"/>
        <end position="616"/>
    </location>
</feature>
<dbReference type="PROSITE" id="PS50096">
    <property type="entry name" value="IQ"/>
    <property type="match status" value="1"/>
</dbReference>
<dbReference type="InterPro" id="IPR033207">
    <property type="entry name" value="CCP110"/>
</dbReference>
<dbReference type="PANTHER" id="PTHR13594:SF1">
    <property type="entry name" value="CENTRIOLAR COILED-COIL PROTEIN OF 110 KDA"/>
    <property type="match status" value="1"/>
</dbReference>
<evidence type="ECO:0000313" key="2">
    <source>
        <dbReference type="Proteomes" id="UP000829999"/>
    </source>
</evidence>
<evidence type="ECO:0000313" key="3">
    <source>
        <dbReference type="RefSeq" id="XP_035440428.2"/>
    </source>
</evidence>
<dbReference type="GO" id="GO:0005814">
    <property type="term" value="C:centriole"/>
    <property type="evidence" value="ECO:0007669"/>
    <property type="project" value="InterPro"/>
</dbReference>
<proteinExistence type="predicted"/>
<organism evidence="2 3">
    <name type="scientific">Spodoptera frugiperda</name>
    <name type="common">Fall armyworm</name>
    <dbReference type="NCBI Taxonomy" id="7108"/>
    <lineage>
        <taxon>Eukaryota</taxon>
        <taxon>Metazoa</taxon>
        <taxon>Ecdysozoa</taxon>
        <taxon>Arthropoda</taxon>
        <taxon>Hexapoda</taxon>
        <taxon>Insecta</taxon>
        <taxon>Pterygota</taxon>
        <taxon>Neoptera</taxon>
        <taxon>Endopterygota</taxon>
        <taxon>Lepidoptera</taxon>
        <taxon>Glossata</taxon>
        <taxon>Ditrysia</taxon>
        <taxon>Noctuoidea</taxon>
        <taxon>Noctuidae</taxon>
        <taxon>Amphipyrinae</taxon>
        <taxon>Spodoptera</taxon>
    </lineage>
</organism>
<feature type="region of interest" description="Disordered" evidence="1">
    <location>
        <begin position="357"/>
        <end position="401"/>
    </location>
</feature>
<feature type="compositionally biased region" description="Polar residues" evidence="1">
    <location>
        <begin position="389"/>
        <end position="401"/>
    </location>
</feature>
<dbReference type="AlphaFoldDB" id="A0A9R0EKC7"/>
<feature type="compositionally biased region" description="Polar residues" evidence="1">
    <location>
        <begin position="842"/>
        <end position="851"/>
    </location>
</feature>
<dbReference type="PANTHER" id="PTHR13594">
    <property type="entry name" value="CENTRIOLAR COILED-COIL PROTEIN OF 110 KDA"/>
    <property type="match status" value="1"/>
</dbReference>
<feature type="compositionally biased region" description="Polar residues" evidence="1">
    <location>
        <begin position="817"/>
        <end position="828"/>
    </location>
</feature>
<sequence>MCRISYVKQEIARVMSEISLKMKKISFNIHVKLSKECRKEMQYYKLLAKEVEKRISILQPFVIDTDSESEDKTDAPELPESEQNYELPLEEVKTGFNVNIEKTTAITSVKNIDKTRAISPKPTNNVAKISGASIETSSSNSPKLIIDLNFNINENGKNVVETVKSPHSPTVIDLPERDYNCTRRITQKVITEKEVITEVGIQRNNKKQKAVVEEVANFNFNSNKDTLTDPFSDLTLSHDGPSSLSSKSFTGSLNDLHRESIKETSPKLVRQHSYTLLHPSPQLLAHLEVQSMNTGMEMTSISMSESVSNLSGPNKKRRSWDLESAKVKWSSMALELKQTNVVHNLNRNASNKTIVKQVIKKSPQSSPPSRAKTVSPEKRRSVPPKPIKYNNTTNSNNMKSISPVRNSVTFVKEPGSPQLNAIPGIDKPQPQVTAPPSLGESDDPAVRVRELYDKIQNQQLLQMASLVEKQKREQLLLQQVFEEQNNLLFKQLKTIVPKSPIEAKEAWSDKHVECDRGPVSLSQLINCKSPESSLGSLVSSSTLTETNQYINHCDNVLKKSRDITGSIKKQPIKSRNQNGSKIISPKPQPDSKNRTNSPTQRHTPTSRKLNYDTSVSSDRDYEPMLTDRTNDTMADLNVTFPSDNDDFTYHSTNYLNQGKLSHGPSVTSTTNANRATDNAIRNMERTIYNSMNSTNKRLSKGKIDIQGTPEQHAAATKIVAVAKGYLVRRLMRTDRVQSTVQTIKDALLCALQLHQDREGIRGADVDLHRRLIQQITAACYSLHDTFVASTAAERCAMIAADRGRRRSLAARQASASLKQTDLMSQSHSGVFPARTKRPTPVSPMTQSNYETFSDDKQSGVSVSRHMASPHRRPWR</sequence>
<dbReference type="GO" id="GO:0032053">
    <property type="term" value="P:ciliary basal body organization"/>
    <property type="evidence" value="ECO:0007669"/>
    <property type="project" value="TreeGrafter"/>
</dbReference>
<dbReference type="CTD" id="100329274"/>
<gene>
    <name evidence="3" type="primary">LOC118269429</name>
</gene>
<dbReference type="GO" id="GO:1903723">
    <property type="term" value="P:negative regulation of centriole elongation"/>
    <property type="evidence" value="ECO:0007669"/>
    <property type="project" value="TreeGrafter"/>
</dbReference>
<accession>A0A9R0EKC7</accession>
<reference evidence="3" key="1">
    <citation type="submission" date="2025-08" db="UniProtKB">
        <authorList>
            <consortium name="RefSeq"/>
        </authorList>
    </citation>
    <scope>IDENTIFICATION</scope>
    <source>
        <tissue evidence="3">Whole larval tissue</tissue>
    </source>
</reference>
<name>A0A9R0EKC7_SPOFR</name>
<protein>
    <submittedName>
        <fullName evidence="3">Uncharacterized protein LOC118269429 isoform X1</fullName>
    </submittedName>
</protein>